<dbReference type="EMBL" id="SRLO01000585">
    <property type="protein sequence ID" value="TNN51338.1"/>
    <property type="molecule type" value="Genomic_DNA"/>
</dbReference>
<organism evidence="1 2">
    <name type="scientific">Liparis tanakae</name>
    <name type="common">Tanaka's snailfish</name>
    <dbReference type="NCBI Taxonomy" id="230148"/>
    <lineage>
        <taxon>Eukaryota</taxon>
        <taxon>Metazoa</taxon>
        <taxon>Chordata</taxon>
        <taxon>Craniata</taxon>
        <taxon>Vertebrata</taxon>
        <taxon>Euteleostomi</taxon>
        <taxon>Actinopterygii</taxon>
        <taxon>Neopterygii</taxon>
        <taxon>Teleostei</taxon>
        <taxon>Neoteleostei</taxon>
        <taxon>Acanthomorphata</taxon>
        <taxon>Eupercaria</taxon>
        <taxon>Perciformes</taxon>
        <taxon>Cottioidei</taxon>
        <taxon>Cottales</taxon>
        <taxon>Liparidae</taxon>
        <taxon>Liparis</taxon>
    </lineage>
</organism>
<protein>
    <submittedName>
        <fullName evidence="1">Uncharacterized protein</fullName>
    </submittedName>
</protein>
<dbReference type="Proteomes" id="UP000314294">
    <property type="component" value="Unassembled WGS sequence"/>
</dbReference>
<comment type="caution">
    <text evidence="1">The sequence shown here is derived from an EMBL/GenBank/DDBJ whole genome shotgun (WGS) entry which is preliminary data.</text>
</comment>
<dbReference type="AlphaFoldDB" id="A0A4Z2GCR4"/>
<keyword evidence="2" id="KW-1185">Reference proteome</keyword>
<name>A0A4Z2GCR4_9TELE</name>
<reference evidence="1 2" key="1">
    <citation type="submission" date="2019-03" db="EMBL/GenBank/DDBJ databases">
        <title>First draft genome of Liparis tanakae, snailfish: a comprehensive survey of snailfish specific genes.</title>
        <authorList>
            <person name="Kim W."/>
            <person name="Song I."/>
            <person name="Jeong J.-H."/>
            <person name="Kim D."/>
            <person name="Kim S."/>
            <person name="Ryu S."/>
            <person name="Song J.Y."/>
            <person name="Lee S.K."/>
        </authorList>
    </citation>
    <scope>NUCLEOTIDE SEQUENCE [LARGE SCALE GENOMIC DNA]</scope>
    <source>
        <tissue evidence="1">Muscle</tissue>
    </source>
</reference>
<evidence type="ECO:0000313" key="2">
    <source>
        <dbReference type="Proteomes" id="UP000314294"/>
    </source>
</evidence>
<gene>
    <name evidence="1" type="ORF">EYF80_038436</name>
</gene>
<proteinExistence type="predicted"/>
<evidence type="ECO:0000313" key="1">
    <source>
        <dbReference type="EMBL" id="TNN51338.1"/>
    </source>
</evidence>
<dbReference type="OrthoDB" id="8980844at2759"/>
<sequence length="257" mass="27559">MPRCSSALASCSSSYCSLSRSQSWRADCSALSICSPRSATLSACFFRSVAAVASCCRVASSRSLRSFWNSASLFLFISIWTDVAPPASSSLSLISSSSLDSSALCFSTLARAARSASSSSSSSSMRAYHPAFADLNRGLILKKSFIQGQFLTPIKARMFHWITYNPDAFQHTVAAQLVHHQRILHSPGSLGLIGDDAADKVRTSLTLGAIGLRLLLALLVLELHVAVMHDGTGQLVDAVLLFLSEAQHVKGILWRST</sequence>
<accession>A0A4Z2GCR4</accession>